<dbReference type="EMBL" id="KV748849">
    <property type="protein sequence ID" value="OCL12641.1"/>
    <property type="molecule type" value="Genomic_DNA"/>
</dbReference>
<evidence type="ECO:0000259" key="7">
    <source>
        <dbReference type="PROSITE" id="PS50850"/>
    </source>
</evidence>
<dbReference type="InterPro" id="IPR020846">
    <property type="entry name" value="MFS_dom"/>
</dbReference>
<dbReference type="SUPFAM" id="SSF103473">
    <property type="entry name" value="MFS general substrate transporter"/>
    <property type="match status" value="1"/>
</dbReference>
<keyword evidence="9" id="KW-1185">Reference proteome</keyword>
<feature type="transmembrane region" description="Helical" evidence="6">
    <location>
        <begin position="387"/>
        <end position="406"/>
    </location>
</feature>
<dbReference type="OrthoDB" id="3936150at2759"/>
<sequence>MWSYVQYRRIGRQVRDEINQKQQEPSAIEDGAISVSESGRSPSYLEPRDGNIVVRASGEDDPLDPKNWPLQARCKNIAILSLLIFAQAWSGAAESMANTKASQDFHVGKVAENLSTAMYLFGIGSGSLFVGPLSETVGRNPTYLVSTLLYLLAVLGSALTPKFGGQVVCRYLVGLFSSATLAINGSSVRDQFRPVKRAFVFPAIAWANVAAPVIAPIVGGWIVSSPGLSWRLTEWITLTISGVAFLIALFFLPETYLPILLGWKAKQLRRVTGDTRYISDHAGSAEFFKRMKKALPLPATFFATEPVIAVLGGYLILLYTLLFSFLSGFDYIFKKTYQLSSGFTGSCFAAIALGSTAFTLCAPWFYSMARRKTEYIRKSPIKPEFRLWPAILAAPLLPISLFWLGWANYASISIWCSLGACFVFGVVLIAMYVSSYEYIIDSYGDHAAIALASITMARYLIAGGMVMAARPMYEGIGVHWTMTLLGCMAAILAPAPLLFWKYGSRLRRNSPYAKSDED</sequence>
<dbReference type="InterPro" id="IPR036259">
    <property type="entry name" value="MFS_trans_sf"/>
</dbReference>
<keyword evidence="3 6" id="KW-1133">Transmembrane helix</keyword>
<feature type="transmembrane region" description="Helical" evidence="6">
    <location>
        <begin position="447"/>
        <end position="468"/>
    </location>
</feature>
<comment type="subcellular location">
    <subcellularLocation>
        <location evidence="1">Membrane</location>
        <topology evidence="1">Multi-pass membrane protein</topology>
    </subcellularLocation>
</comment>
<feature type="transmembrane region" description="Helical" evidence="6">
    <location>
        <begin position="77"/>
        <end position="97"/>
    </location>
</feature>
<evidence type="ECO:0000256" key="3">
    <source>
        <dbReference type="ARBA" id="ARBA00022989"/>
    </source>
</evidence>
<feature type="transmembrane region" description="Helical" evidence="6">
    <location>
        <begin position="117"/>
        <end position="134"/>
    </location>
</feature>
<dbReference type="Gene3D" id="1.20.1250.20">
    <property type="entry name" value="MFS general substrate transporter like domains"/>
    <property type="match status" value="1"/>
</dbReference>
<dbReference type="GO" id="GO:0022857">
    <property type="term" value="F:transmembrane transporter activity"/>
    <property type="evidence" value="ECO:0007669"/>
    <property type="project" value="InterPro"/>
</dbReference>
<evidence type="ECO:0000256" key="2">
    <source>
        <dbReference type="ARBA" id="ARBA00022692"/>
    </source>
</evidence>
<evidence type="ECO:0000313" key="8">
    <source>
        <dbReference type="EMBL" id="OCL12641.1"/>
    </source>
</evidence>
<accession>A0A8E2F9P3</accession>
<proteinExistence type="predicted"/>
<gene>
    <name evidence="8" type="ORF">AOQ84DRAFT_395548</name>
</gene>
<keyword evidence="2 6" id="KW-0812">Transmembrane</keyword>
<dbReference type="Proteomes" id="UP000250140">
    <property type="component" value="Unassembled WGS sequence"/>
</dbReference>
<reference evidence="8 9" key="1">
    <citation type="journal article" date="2016" name="Nat. Commun.">
        <title>Ectomycorrhizal ecology is imprinted in the genome of the dominant symbiotic fungus Cenococcum geophilum.</title>
        <authorList>
            <consortium name="DOE Joint Genome Institute"/>
            <person name="Peter M."/>
            <person name="Kohler A."/>
            <person name="Ohm R.A."/>
            <person name="Kuo A."/>
            <person name="Krutzmann J."/>
            <person name="Morin E."/>
            <person name="Arend M."/>
            <person name="Barry K.W."/>
            <person name="Binder M."/>
            <person name="Choi C."/>
            <person name="Clum A."/>
            <person name="Copeland A."/>
            <person name="Grisel N."/>
            <person name="Haridas S."/>
            <person name="Kipfer T."/>
            <person name="LaButti K."/>
            <person name="Lindquist E."/>
            <person name="Lipzen A."/>
            <person name="Maire R."/>
            <person name="Meier B."/>
            <person name="Mihaltcheva S."/>
            <person name="Molinier V."/>
            <person name="Murat C."/>
            <person name="Poggeler S."/>
            <person name="Quandt C.A."/>
            <person name="Sperisen C."/>
            <person name="Tritt A."/>
            <person name="Tisserant E."/>
            <person name="Crous P.W."/>
            <person name="Henrissat B."/>
            <person name="Nehls U."/>
            <person name="Egli S."/>
            <person name="Spatafora J.W."/>
            <person name="Grigoriev I.V."/>
            <person name="Martin F.M."/>
        </authorList>
    </citation>
    <scope>NUCLEOTIDE SEQUENCE [LARGE SCALE GENOMIC DNA]</scope>
    <source>
        <strain evidence="8 9">CBS 207.34</strain>
    </source>
</reference>
<feature type="transmembrane region" description="Helical" evidence="6">
    <location>
        <begin position="200"/>
        <end position="223"/>
    </location>
</feature>
<evidence type="ECO:0000256" key="1">
    <source>
        <dbReference type="ARBA" id="ARBA00004141"/>
    </source>
</evidence>
<evidence type="ECO:0000256" key="6">
    <source>
        <dbReference type="SAM" id="Phobius"/>
    </source>
</evidence>
<evidence type="ECO:0000256" key="4">
    <source>
        <dbReference type="ARBA" id="ARBA00023136"/>
    </source>
</evidence>
<dbReference type="InterPro" id="IPR011701">
    <property type="entry name" value="MFS"/>
</dbReference>
<feature type="transmembrane region" description="Helical" evidence="6">
    <location>
        <begin position="343"/>
        <end position="366"/>
    </location>
</feature>
<organism evidence="8 9">
    <name type="scientific">Glonium stellatum</name>
    <dbReference type="NCBI Taxonomy" id="574774"/>
    <lineage>
        <taxon>Eukaryota</taxon>
        <taxon>Fungi</taxon>
        <taxon>Dikarya</taxon>
        <taxon>Ascomycota</taxon>
        <taxon>Pezizomycotina</taxon>
        <taxon>Dothideomycetes</taxon>
        <taxon>Pleosporomycetidae</taxon>
        <taxon>Gloniales</taxon>
        <taxon>Gloniaceae</taxon>
        <taxon>Glonium</taxon>
    </lineage>
</organism>
<feature type="transmembrane region" description="Helical" evidence="6">
    <location>
        <begin position="412"/>
        <end position="435"/>
    </location>
</feature>
<feature type="transmembrane region" description="Helical" evidence="6">
    <location>
        <begin position="480"/>
        <end position="500"/>
    </location>
</feature>
<evidence type="ECO:0000313" key="9">
    <source>
        <dbReference type="Proteomes" id="UP000250140"/>
    </source>
</evidence>
<feature type="transmembrane region" description="Helical" evidence="6">
    <location>
        <begin position="235"/>
        <end position="261"/>
    </location>
</feature>
<protein>
    <submittedName>
        <fullName evidence="8">MFS general substrate transporter</fullName>
    </submittedName>
</protein>
<dbReference type="PANTHER" id="PTHR23502:SF188">
    <property type="entry name" value="MAJOR FACILITATOR SUPERFAMILY (MFS) PROFILE DOMAIN-CONTAINING PROTEIN"/>
    <property type="match status" value="1"/>
</dbReference>
<name>A0A8E2F9P3_9PEZI</name>
<dbReference type="AlphaFoldDB" id="A0A8E2F9P3"/>
<dbReference type="PROSITE" id="PS50850">
    <property type="entry name" value="MFS"/>
    <property type="match status" value="1"/>
</dbReference>
<feature type="domain" description="Major facilitator superfamily (MFS) profile" evidence="7">
    <location>
        <begin position="76"/>
        <end position="518"/>
    </location>
</feature>
<feature type="transmembrane region" description="Helical" evidence="6">
    <location>
        <begin position="141"/>
        <end position="159"/>
    </location>
</feature>
<feature type="transmembrane region" description="Helical" evidence="6">
    <location>
        <begin position="171"/>
        <end position="188"/>
    </location>
</feature>
<dbReference type="Pfam" id="PF07690">
    <property type="entry name" value="MFS_1"/>
    <property type="match status" value="1"/>
</dbReference>
<keyword evidence="4 6" id="KW-0472">Membrane</keyword>
<evidence type="ECO:0000256" key="5">
    <source>
        <dbReference type="SAM" id="MobiDB-lite"/>
    </source>
</evidence>
<dbReference type="GO" id="GO:0005886">
    <property type="term" value="C:plasma membrane"/>
    <property type="evidence" value="ECO:0007669"/>
    <property type="project" value="TreeGrafter"/>
</dbReference>
<feature type="region of interest" description="Disordered" evidence="5">
    <location>
        <begin position="17"/>
        <end position="49"/>
    </location>
</feature>
<dbReference type="PANTHER" id="PTHR23502">
    <property type="entry name" value="MAJOR FACILITATOR SUPERFAMILY"/>
    <property type="match status" value="1"/>
</dbReference>
<feature type="transmembrane region" description="Helical" evidence="6">
    <location>
        <begin position="299"/>
        <end position="323"/>
    </location>
</feature>